<dbReference type="GO" id="GO:0005975">
    <property type="term" value="P:carbohydrate metabolic process"/>
    <property type="evidence" value="ECO:0007669"/>
    <property type="project" value="InterPro"/>
</dbReference>
<dbReference type="SUPFAM" id="SSF48208">
    <property type="entry name" value="Six-hairpin glycosidases"/>
    <property type="match status" value="1"/>
</dbReference>
<dbReference type="InterPro" id="IPR008928">
    <property type="entry name" value="6-hairpin_glycosidase_sf"/>
</dbReference>
<dbReference type="PANTHER" id="PTHR34987">
    <property type="entry name" value="C, PUTATIVE (AFU_ORTHOLOGUE AFUA_3G02880)-RELATED"/>
    <property type="match status" value="1"/>
</dbReference>
<evidence type="ECO:0000256" key="1">
    <source>
        <dbReference type="SAM" id="SignalP"/>
    </source>
</evidence>
<evidence type="ECO:0000313" key="4">
    <source>
        <dbReference type="Proteomes" id="UP000243723"/>
    </source>
</evidence>
<gene>
    <name evidence="3" type="ORF">B9Z65_4682</name>
</gene>
<comment type="caution">
    <text evidence="3">The sequence shown here is derived from an EMBL/GenBank/DDBJ whole genome shotgun (WGS) entry which is preliminary data.</text>
</comment>
<dbReference type="AlphaFoldDB" id="A0A2P8A5Q4"/>
<organism evidence="3 4">
    <name type="scientific">Elsinoe australis</name>
    <dbReference type="NCBI Taxonomy" id="40998"/>
    <lineage>
        <taxon>Eukaryota</taxon>
        <taxon>Fungi</taxon>
        <taxon>Dikarya</taxon>
        <taxon>Ascomycota</taxon>
        <taxon>Pezizomycotina</taxon>
        <taxon>Dothideomycetes</taxon>
        <taxon>Dothideomycetidae</taxon>
        <taxon>Myriangiales</taxon>
        <taxon>Elsinoaceae</taxon>
        <taxon>Elsinoe</taxon>
    </lineage>
</organism>
<dbReference type="Gene3D" id="1.50.10.10">
    <property type="match status" value="1"/>
</dbReference>
<dbReference type="InterPro" id="IPR012341">
    <property type="entry name" value="6hp_glycosidase-like_sf"/>
</dbReference>
<dbReference type="GO" id="GO:0003824">
    <property type="term" value="F:catalytic activity"/>
    <property type="evidence" value="ECO:0007669"/>
    <property type="project" value="UniProtKB-ARBA"/>
</dbReference>
<protein>
    <submittedName>
        <fullName evidence="3">Neutral trehalase</fullName>
    </submittedName>
</protein>
<feature type="domain" description="Alpha-L-rhamnosidase six-hairpin glycosidase" evidence="2">
    <location>
        <begin position="249"/>
        <end position="439"/>
    </location>
</feature>
<dbReference type="PANTHER" id="PTHR34987:SF6">
    <property type="entry name" value="ALPHA-L-RHAMNOSIDASE SIX-HAIRPIN GLYCOSIDASE DOMAIN-CONTAINING PROTEIN"/>
    <property type="match status" value="1"/>
</dbReference>
<accession>A0A2P8A5Q4</accession>
<evidence type="ECO:0000313" key="3">
    <source>
        <dbReference type="EMBL" id="PSK55804.1"/>
    </source>
</evidence>
<dbReference type="Pfam" id="PF17389">
    <property type="entry name" value="Bac_rhamnosid6H"/>
    <property type="match status" value="1"/>
</dbReference>
<dbReference type="STRING" id="40998.A0A2P8A5Q4"/>
<keyword evidence="4" id="KW-1185">Reference proteome</keyword>
<proteinExistence type="predicted"/>
<dbReference type="Proteomes" id="UP000243723">
    <property type="component" value="Unassembled WGS sequence"/>
</dbReference>
<keyword evidence="1" id="KW-0732">Signal</keyword>
<dbReference type="EMBL" id="NHZQ01000066">
    <property type="protein sequence ID" value="PSK55804.1"/>
    <property type="molecule type" value="Genomic_DNA"/>
</dbReference>
<name>A0A2P8A5Q4_9PEZI</name>
<reference evidence="3 4" key="1">
    <citation type="submission" date="2017-05" db="EMBL/GenBank/DDBJ databases">
        <title>Draft genome sequence of Elsinoe australis.</title>
        <authorList>
            <person name="Cheng Q."/>
        </authorList>
    </citation>
    <scope>NUCLEOTIDE SEQUENCE [LARGE SCALE GENOMIC DNA]</scope>
    <source>
        <strain evidence="3 4">NL1</strain>
    </source>
</reference>
<feature type="chain" id="PRO_5015126281" evidence="1">
    <location>
        <begin position="20"/>
        <end position="681"/>
    </location>
</feature>
<sequence length="681" mass="74102">MTMWKKTLLLSLTAAAASAAKYEEYILAPASRTLHPVSVWQGKINGTVTGVDSLAGDGVGSATFQDKSAVTYDFGKNIAGLVTLQIGQTDPDQFIGFTFSESSLWISGEGSDATEDAGIDEIIGFYPDGPGQYTVSREHERGAFRYFSLIHNTTGSTEVQQISIHFTASPHYAEDQLRNYTGYFNCDDQLVNRVWYAGAYTNQMCTIDPHHGYSLVHLGEVNSSTPGDSVGPWTWYNNYTLFNGTAALSDGAKRDRLVWPGDLIVSTPSMFVSTNDMGTVRESMDSLFAVQNKSTGQLPYAGPPFPSIYSPTYHMYNLIDIYDYYLYTQDLPYLQGKWDAWKFGLNFSLGFIDETGLFNATNSADWLRFGMGGHNIEANAILYYTLTTAMRLGGVLNDTSDMARWQNASEYIKRGANQLLWNATAGMYRDNETTSLMPQDGNSWAVIANITESQEQSAQISRGLHSRWTPYGAPAPEASSAISPYIGGYEIQTHTLAGNVSASLDLIRLQWGFMLDDPRMTNSTFIEGYRADGALKYAPYSNDPRISHAHGWATGPTSFLTFYVAGLQVVTAAGQTWRVAPQLGDLKTTDTGFQTPLGSFSAQTNATGNGGLSTDFSTPEGTEGSVAIPYPSCSGVMTLTKQGEEEPCVTVDVVGRSDPSGNVEVAGVEGGTYRMVFACGS</sequence>
<dbReference type="InterPro" id="IPR035396">
    <property type="entry name" value="Bac_rhamnosid6H"/>
</dbReference>
<dbReference type="OrthoDB" id="10036721at2759"/>
<feature type="signal peptide" evidence="1">
    <location>
        <begin position="1"/>
        <end position="19"/>
    </location>
</feature>
<evidence type="ECO:0000259" key="2">
    <source>
        <dbReference type="Pfam" id="PF17389"/>
    </source>
</evidence>
<dbReference type="Gene3D" id="2.60.420.10">
    <property type="entry name" value="Maltose phosphorylase, domain 3"/>
    <property type="match status" value="1"/>
</dbReference>